<dbReference type="AlphaFoldDB" id="A0AB34R5M1"/>
<accession>A0AB34R5M1</accession>
<dbReference type="RefSeq" id="WP_041503944.1">
    <property type="nucleotide sequence ID" value="NZ_JPIT01000031.1"/>
</dbReference>
<name>A0AB34R5M1_9PORP</name>
<keyword evidence="4" id="KW-0812">Transmembrane</keyword>
<keyword evidence="3" id="KW-1134">Transmembrane beta strand</keyword>
<dbReference type="GO" id="GO:0015483">
    <property type="term" value="F:long-chain fatty acid transporting porin activity"/>
    <property type="evidence" value="ECO:0007669"/>
    <property type="project" value="TreeGrafter"/>
</dbReference>
<protein>
    <recommendedName>
        <fullName evidence="11">Transporter</fullName>
    </recommendedName>
</protein>
<dbReference type="PANTHER" id="PTHR35093">
    <property type="entry name" value="OUTER MEMBRANE PROTEIN NMB0088-RELATED"/>
    <property type="match status" value="1"/>
</dbReference>
<dbReference type="Gene3D" id="2.40.160.60">
    <property type="entry name" value="Outer membrane protein transport protein (OMPP1/FadL/TodX)"/>
    <property type="match status" value="1"/>
</dbReference>
<evidence type="ECO:0000256" key="2">
    <source>
        <dbReference type="ARBA" id="ARBA00008163"/>
    </source>
</evidence>
<keyword evidence="5 8" id="KW-0732">Signal</keyword>
<keyword evidence="6" id="KW-0472">Membrane</keyword>
<comment type="subcellular location">
    <subcellularLocation>
        <location evidence="1">Cell outer membrane</location>
        <topology evidence="1">Multi-pass membrane protein</topology>
    </subcellularLocation>
</comment>
<evidence type="ECO:0008006" key="11">
    <source>
        <dbReference type="Google" id="ProtNLM"/>
    </source>
</evidence>
<evidence type="ECO:0000256" key="3">
    <source>
        <dbReference type="ARBA" id="ARBA00022452"/>
    </source>
</evidence>
<evidence type="ECO:0000256" key="1">
    <source>
        <dbReference type="ARBA" id="ARBA00004571"/>
    </source>
</evidence>
<gene>
    <name evidence="9" type="ORF">IE90_11665</name>
</gene>
<sequence length="497" mass="55804">MKALYYTIVLLLCTSGLRAQTEADALRYSRIFPFGSARVTAMGGAFGALGGDLSVATMNPGGIGVFRNSEISFTSVLDFTHSKSGNRNMEKNPYLIGNLGFVIAFHPIHEKWKNINFAFNYTNLNNFNRNIYQGGDINDKNSLLDVWLMEANGNDRNSLNEFTTSLAYDAYLIKLQPESKNQYEIPIVAGDSMRQSNYIRERGFQGEYALSVGANYDDKLYLGATLGIQNIHYKHYSTYTEIVEGKEIDSKLMWFDFVQDYTTSGVGINFKVGAIYRPIPQLRLGLAIHTPTYYSLTDKVTNGAYSQFIEPPAGEKETQWGNHANTSFDYNLKTPWRFIASIATVLGQRAILSVDYEFVDYSSAKLSGGDGTNYYGTEDVNGDYIPGANDMIKEVYRNTNNLRAGAEFRVSSVLSLRGGYSYTASPYKKGELNEKNNVQTVSGGLGLNFNSLYVDLAYMRKYSKEQSLFYAYKSIESPVIQTKYQDNQFRLTVGVRF</sequence>
<dbReference type="EMBL" id="JPIT01000031">
    <property type="protein sequence ID" value="KIO43762.1"/>
    <property type="molecule type" value="Genomic_DNA"/>
</dbReference>
<evidence type="ECO:0000313" key="9">
    <source>
        <dbReference type="EMBL" id="KIO43762.1"/>
    </source>
</evidence>
<reference evidence="9 10" key="1">
    <citation type="submission" date="2014-07" db="EMBL/GenBank/DDBJ databases">
        <title>Porphyromonadaceae bacterium OUH 334697 = ATCC BAA-2682 = DSM 28341 draft genome.</title>
        <authorList>
            <person name="Sydenham T.V."/>
            <person name="Hasman H."/>
            <person name="Justesen U.S."/>
        </authorList>
    </citation>
    <scope>NUCLEOTIDE SEQUENCE [LARGE SCALE GENOMIC DNA]</scope>
    <source>
        <strain evidence="9 10">OUH 334697</strain>
    </source>
</reference>
<feature type="signal peptide" evidence="8">
    <location>
        <begin position="1"/>
        <end position="19"/>
    </location>
</feature>
<evidence type="ECO:0000313" key="10">
    <source>
        <dbReference type="Proteomes" id="UP000031937"/>
    </source>
</evidence>
<feature type="chain" id="PRO_5044258563" description="Transporter" evidence="8">
    <location>
        <begin position="20"/>
        <end position="497"/>
    </location>
</feature>
<evidence type="ECO:0000256" key="4">
    <source>
        <dbReference type="ARBA" id="ARBA00022692"/>
    </source>
</evidence>
<evidence type="ECO:0000256" key="6">
    <source>
        <dbReference type="ARBA" id="ARBA00023136"/>
    </source>
</evidence>
<evidence type="ECO:0000256" key="5">
    <source>
        <dbReference type="ARBA" id="ARBA00022729"/>
    </source>
</evidence>
<dbReference type="PANTHER" id="PTHR35093:SF8">
    <property type="entry name" value="OUTER MEMBRANE PROTEIN NMB0088-RELATED"/>
    <property type="match status" value="1"/>
</dbReference>
<organism evidence="9 10">
    <name type="scientific">Sanguibacteroides justesenii</name>
    <dbReference type="NCBI Taxonomy" id="1547597"/>
    <lineage>
        <taxon>Bacteria</taxon>
        <taxon>Pseudomonadati</taxon>
        <taxon>Bacteroidota</taxon>
        <taxon>Bacteroidia</taxon>
        <taxon>Bacteroidales</taxon>
        <taxon>Porphyromonadaceae</taxon>
        <taxon>Sanguibacteroides</taxon>
    </lineage>
</organism>
<comment type="similarity">
    <text evidence="2">Belongs to the OmpP1/FadL family.</text>
</comment>
<dbReference type="Pfam" id="PF03349">
    <property type="entry name" value="Toluene_X"/>
    <property type="match status" value="1"/>
</dbReference>
<evidence type="ECO:0000256" key="7">
    <source>
        <dbReference type="ARBA" id="ARBA00023237"/>
    </source>
</evidence>
<dbReference type="InterPro" id="IPR005017">
    <property type="entry name" value="OMPP1/FadL/TodX"/>
</dbReference>
<dbReference type="GO" id="GO:0009279">
    <property type="term" value="C:cell outer membrane"/>
    <property type="evidence" value="ECO:0007669"/>
    <property type="project" value="UniProtKB-SubCell"/>
</dbReference>
<keyword evidence="7" id="KW-0998">Cell outer membrane</keyword>
<evidence type="ECO:0000256" key="8">
    <source>
        <dbReference type="SAM" id="SignalP"/>
    </source>
</evidence>
<dbReference type="Proteomes" id="UP000031937">
    <property type="component" value="Unassembled WGS sequence"/>
</dbReference>
<dbReference type="SUPFAM" id="SSF56935">
    <property type="entry name" value="Porins"/>
    <property type="match status" value="1"/>
</dbReference>
<proteinExistence type="inferred from homology"/>
<comment type="caution">
    <text evidence="9">The sequence shown here is derived from an EMBL/GenBank/DDBJ whole genome shotgun (WGS) entry which is preliminary data.</text>
</comment>